<sequence length="145" mass="16351">MKKKFQRKAPRSGNLPETEVNDVILWMPSDVYNQDECYSVDVFLMVTIRMDVQQRKITVSVSDLLLVFGCTGSEVSGSVQHLELFEEVKGYLSGCSVRPDPGRLGRGRCLTSLSPYPDRTSKNFALYLKYRPLARANSDPSSRLP</sequence>
<comment type="caution">
    <text evidence="1">The sequence shown here is derived from an EMBL/GenBank/DDBJ whole genome shotgun (WGS) entry which is preliminary data.</text>
</comment>
<organism evidence="1 2">
    <name type="scientific">Brassica cretica</name>
    <name type="common">Mustard</name>
    <dbReference type="NCBI Taxonomy" id="69181"/>
    <lineage>
        <taxon>Eukaryota</taxon>
        <taxon>Viridiplantae</taxon>
        <taxon>Streptophyta</taxon>
        <taxon>Embryophyta</taxon>
        <taxon>Tracheophyta</taxon>
        <taxon>Spermatophyta</taxon>
        <taxon>Magnoliopsida</taxon>
        <taxon>eudicotyledons</taxon>
        <taxon>Gunneridae</taxon>
        <taxon>Pentapetalae</taxon>
        <taxon>rosids</taxon>
        <taxon>malvids</taxon>
        <taxon>Brassicales</taxon>
        <taxon>Brassicaceae</taxon>
        <taxon>Brassiceae</taxon>
        <taxon>Brassica</taxon>
    </lineage>
</organism>
<evidence type="ECO:0000313" key="1">
    <source>
        <dbReference type="EMBL" id="KAF3569456.1"/>
    </source>
</evidence>
<dbReference type="EMBL" id="QGKV02000759">
    <property type="protein sequence ID" value="KAF3569456.1"/>
    <property type="molecule type" value="Genomic_DNA"/>
</dbReference>
<keyword evidence="2" id="KW-1185">Reference proteome</keyword>
<evidence type="ECO:0000313" key="2">
    <source>
        <dbReference type="Proteomes" id="UP000266723"/>
    </source>
</evidence>
<name>A0ABQ7DAA7_BRACR</name>
<accession>A0ABQ7DAA7</accession>
<dbReference type="Proteomes" id="UP000266723">
    <property type="component" value="Unassembled WGS sequence"/>
</dbReference>
<protein>
    <submittedName>
        <fullName evidence="1">Uncharacterized protein</fullName>
    </submittedName>
</protein>
<proteinExistence type="predicted"/>
<reference evidence="1 2" key="1">
    <citation type="journal article" date="2020" name="BMC Genomics">
        <title>Intraspecific diversification of the crop wild relative Brassica cretica Lam. using demographic model selection.</title>
        <authorList>
            <person name="Kioukis A."/>
            <person name="Michalopoulou V.A."/>
            <person name="Briers L."/>
            <person name="Pirintsos S."/>
            <person name="Studholme D.J."/>
            <person name="Pavlidis P."/>
            <person name="Sarris P.F."/>
        </authorList>
    </citation>
    <scope>NUCLEOTIDE SEQUENCE [LARGE SCALE GENOMIC DNA]</scope>
    <source>
        <strain evidence="2">cv. PFS-1207/04</strain>
    </source>
</reference>
<gene>
    <name evidence="1" type="ORF">DY000_02011536</name>
</gene>